<reference evidence="1" key="1">
    <citation type="submission" date="2019-10" db="EMBL/GenBank/DDBJ databases">
        <authorList>
            <consortium name="DOE Joint Genome Institute"/>
            <person name="Kuo A."/>
            <person name="Miyauchi S."/>
            <person name="Kiss E."/>
            <person name="Drula E."/>
            <person name="Kohler A."/>
            <person name="Sanchez-Garcia M."/>
            <person name="Andreopoulos B."/>
            <person name="Barry K.W."/>
            <person name="Bonito G."/>
            <person name="Buee M."/>
            <person name="Carver A."/>
            <person name="Chen C."/>
            <person name="Cichocki N."/>
            <person name="Clum A."/>
            <person name="Culley D."/>
            <person name="Crous P.W."/>
            <person name="Fauchery L."/>
            <person name="Girlanda M."/>
            <person name="Hayes R."/>
            <person name="Keri Z."/>
            <person name="Labutti K."/>
            <person name="Lipzen A."/>
            <person name="Lombard V."/>
            <person name="Magnuson J."/>
            <person name="Maillard F."/>
            <person name="Morin E."/>
            <person name="Murat C."/>
            <person name="Nolan M."/>
            <person name="Ohm R."/>
            <person name="Pangilinan J."/>
            <person name="Pereira M."/>
            <person name="Perotto S."/>
            <person name="Peter M."/>
            <person name="Riley R."/>
            <person name="Sitrit Y."/>
            <person name="Stielow B."/>
            <person name="Szollosi G."/>
            <person name="Zifcakova L."/>
            <person name="Stursova M."/>
            <person name="Spatafora J.W."/>
            <person name="Tedersoo L."/>
            <person name="Vaario L.-M."/>
            <person name="Yamada A."/>
            <person name="Yan M."/>
            <person name="Wang P."/>
            <person name="Xu J."/>
            <person name="Bruns T."/>
            <person name="Baldrian P."/>
            <person name="Vilgalys R."/>
            <person name="Henrissat B."/>
            <person name="Grigoriev I.V."/>
            <person name="Hibbett D."/>
            <person name="Nagy L.G."/>
            <person name="Martin F.M."/>
        </authorList>
    </citation>
    <scope>NUCLEOTIDE SEQUENCE</scope>
    <source>
        <strain evidence="1">P2</strain>
    </source>
</reference>
<dbReference type="EMBL" id="MU118672">
    <property type="protein sequence ID" value="KAF9642125.1"/>
    <property type="molecule type" value="Genomic_DNA"/>
</dbReference>
<dbReference type="Proteomes" id="UP000886501">
    <property type="component" value="Unassembled WGS sequence"/>
</dbReference>
<keyword evidence="2" id="KW-1185">Reference proteome</keyword>
<reference evidence="1" key="2">
    <citation type="journal article" date="2020" name="Nat. Commun.">
        <title>Large-scale genome sequencing of mycorrhizal fungi provides insights into the early evolution of symbiotic traits.</title>
        <authorList>
            <person name="Miyauchi S."/>
            <person name="Kiss E."/>
            <person name="Kuo A."/>
            <person name="Drula E."/>
            <person name="Kohler A."/>
            <person name="Sanchez-Garcia M."/>
            <person name="Morin E."/>
            <person name="Andreopoulos B."/>
            <person name="Barry K.W."/>
            <person name="Bonito G."/>
            <person name="Buee M."/>
            <person name="Carver A."/>
            <person name="Chen C."/>
            <person name="Cichocki N."/>
            <person name="Clum A."/>
            <person name="Culley D."/>
            <person name="Crous P.W."/>
            <person name="Fauchery L."/>
            <person name="Girlanda M."/>
            <person name="Hayes R.D."/>
            <person name="Keri Z."/>
            <person name="LaButti K."/>
            <person name="Lipzen A."/>
            <person name="Lombard V."/>
            <person name="Magnuson J."/>
            <person name="Maillard F."/>
            <person name="Murat C."/>
            <person name="Nolan M."/>
            <person name="Ohm R.A."/>
            <person name="Pangilinan J."/>
            <person name="Pereira M.F."/>
            <person name="Perotto S."/>
            <person name="Peter M."/>
            <person name="Pfister S."/>
            <person name="Riley R."/>
            <person name="Sitrit Y."/>
            <person name="Stielow J.B."/>
            <person name="Szollosi G."/>
            <person name="Zifcakova L."/>
            <person name="Stursova M."/>
            <person name="Spatafora J.W."/>
            <person name="Tedersoo L."/>
            <person name="Vaario L.M."/>
            <person name="Yamada A."/>
            <person name="Yan M."/>
            <person name="Wang P."/>
            <person name="Xu J."/>
            <person name="Bruns T."/>
            <person name="Baldrian P."/>
            <person name="Vilgalys R."/>
            <person name="Dunand C."/>
            <person name="Henrissat B."/>
            <person name="Grigoriev I.V."/>
            <person name="Hibbett D."/>
            <person name="Nagy L.G."/>
            <person name="Martin F.M."/>
        </authorList>
    </citation>
    <scope>NUCLEOTIDE SEQUENCE</scope>
    <source>
        <strain evidence="1">P2</strain>
    </source>
</reference>
<sequence>MVRCSSTREAALYPIFTPPTRLSWILLSPAFNLSHTSPHFTPSPWWFATIVRCEADRAALVQASPRQTIIIAFVHHPAPICTRCRHPSLPSPIRPVVYCLYYYTVEYT</sequence>
<protein>
    <submittedName>
        <fullName evidence="1">Uncharacterized protein</fullName>
    </submittedName>
</protein>
<organism evidence="1 2">
    <name type="scientific">Thelephora ganbajun</name>
    <name type="common">Ganba fungus</name>
    <dbReference type="NCBI Taxonomy" id="370292"/>
    <lineage>
        <taxon>Eukaryota</taxon>
        <taxon>Fungi</taxon>
        <taxon>Dikarya</taxon>
        <taxon>Basidiomycota</taxon>
        <taxon>Agaricomycotina</taxon>
        <taxon>Agaricomycetes</taxon>
        <taxon>Thelephorales</taxon>
        <taxon>Thelephoraceae</taxon>
        <taxon>Thelephora</taxon>
    </lineage>
</organism>
<comment type="caution">
    <text evidence="1">The sequence shown here is derived from an EMBL/GenBank/DDBJ whole genome shotgun (WGS) entry which is preliminary data.</text>
</comment>
<gene>
    <name evidence="1" type="ORF">BDM02DRAFT_3124826</name>
</gene>
<name>A0ACB6YXE0_THEGA</name>
<proteinExistence type="predicted"/>
<evidence type="ECO:0000313" key="2">
    <source>
        <dbReference type="Proteomes" id="UP000886501"/>
    </source>
</evidence>
<accession>A0ACB6YXE0</accession>
<evidence type="ECO:0000313" key="1">
    <source>
        <dbReference type="EMBL" id="KAF9642125.1"/>
    </source>
</evidence>